<evidence type="ECO:0000313" key="3">
    <source>
        <dbReference type="Proteomes" id="UP000030765"/>
    </source>
</evidence>
<reference evidence="1 3" key="1">
    <citation type="journal article" date="2014" name="BMC Genomics">
        <title>Genome sequence of Anopheles sinensis provides insight into genetics basis of mosquito competence for malaria parasites.</title>
        <authorList>
            <person name="Zhou D."/>
            <person name="Zhang D."/>
            <person name="Ding G."/>
            <person name="Shi L."/>
            <person name="Hou Q."/>
            <person name="Ye Y."/>
            <person name="Xu Y."/>
            <person name="Zhou H."/>
            <person name="Xiong C."/>
            <person name="Li S."/>
            <person name="Yu J."/>
            <person name="Hong S."/>
            <person name="Yu X."/>
            <person name="Zou P."/>
            <person name="Chen C."/>
            <person name="Chang X."/>
            <person name="Wang W."/>
            <person name="Lv Y."/>
            <person name="Sun Y."/>
            <person name="Ma L."/>
            <person name="Shen B."/>
            <person name="Zhu C."/>
        </authorList>
    </citation>
    <scope>NUCLEOTIDE SEQUENCE [LARGE SCALE GENOMIC DNA]</scope>
</reference>
<evidence type="ECO:0000313" key="2">
    <source>
        <dbReference type="EnsemblMetazoa" id="ASIC009087-PA"/>
    </source>
</evidence>
<dbReference type="AlphaFoldDB" id="A0A084VU48"/>
<keyword evidence="3" id="KW-1185">Reference proteome</keyword>
<proteinExistence type="predicted"/>
<dbReference type="EMBL" id="KE525098">
    <property type="protein sequence ID" value="KFB41492.1"/>
    <property type="molecule type" value="Genomic_DNA"/>
</dbReference>
<protein>
    <submittedName>
        <fullName evidence="1 2">Uncharacterized protein</fullName>
    </submittedName>
</protein>
<accession>A0A084VU48</accession>
<dbReference type="EMBL" id="ATLV01016634">
    <property type="status" value="NOT_ANNOTATED_CDS"/>
    <property type="molecule type" value="Genomic_DNA"/>
</dbReference>
<sequence length="143" mass="15712">MASPASVRSVCAVKADPYGIILVVALLAGLRKGRVCRVRCRDRNAVIGVPSATSSRMLIESSEMLPKRLSEATRRASGVGLTPTIAGHSERRFLFNKYRRAHCLYSVLYSIDREDASQLVASCGICPRKHLRLSSSMECVVFK</sequence>
<dbReference type="VEuPathDB" id="VectorBase:ASIC009087"/>
<gene>
    <name evidence="1" type="ORF">ZHAS_00009087</name>
</gene>
<dbReference type="EnsemblMetazoa" id="ASIC009087-RA">
    <property type="protein sequence ID" value="ASIC009087-PA"/>
    <property type="gene ID" value="ASIC009087"/>
</dbReference>
<evidence type="ECO:0000313" key="1">
    <source>
        <dbReference type="EMBL" id="KFB41492.1"/>
    </source>
</evidence>
<name>A0A084VU48_ANOSI</name>
<reference evidence="2" key="2">
    <citation type="submission" date="2020-05" db="UniProtKB">
        <authorList>
            <consortium name="EnsemblMetazoa"/>
        </authorList>
    </citation>
    <scope>IDENTIFICATION</scope>
</reference>
<dbReference type="Proteomes" id="UP000030765">
    <property type="component" value="Unassembled WGS sequence"/>
</dbReference>
<organism evidence="1">
    <name type="scientific">Anopheles sinensis</name>
    <name type="common">Mosquito</name>
    <dbReference type="NCBI Taxonomy" id="74873"/>
    <lineage>
        <taxon>Eukaryota</taxon>
        <taxon>Metazoa</taxon>
        <taxon>Ecdysozoa</taxon>
        <taxon>Arthropoda</taxon>
        <taxon>Hexapoda</taxon>
        <taxon>Insecta</taxon>
        <taxon>Pterygota</taxon>
        <taxon>Neoptera</taxon>
        <taxon>Endopterygota</taxon>
        <taxon>Diptera</taxon>
        <taxon>Nematocera</taxon>
        <taxon>Culicoidea</taxon>
        <taxon>Culicidae</taxon>
        <taxon>Anophelinae</taxon>
        <taxon>Anopheles</taxon>
    </lineage>
</organism>